<comment type="caution">
    <text evidence="2">The sequence shown here is derived from an EMBL/GenBank/DDBJ whole genome shotgun (WGS) entry which is preliminary data.</text>
</comment>
<organism evidence="2 3">
    <name type="scientific">Reticulomyxa filosa</name>
    <dbReference type="NCBI Taxonomy" id="46433"/>
    <lineage>
        <taxon>Eukaryota</taxon>
        <taxon>Sar</taxon>
        <taxon>Rhizaria</taxon>
        <taxon>Retaria</taxon>
        <taxon>Foraminifera</taxon>
        <taxon>Monothalamids</taxon>
        <taxon>Reticulomyxidae</taxon>
        <taxon>Reticulomyxa</taxon>
    </lineage>
</organism>
<evidence type="ECO:0000313" key="2">
    <source>
        <dbReference type="EMBL" id="ETO32017.1"/>
    </source>
</evidence>
<name>X6P375_RETFI</name>
<dbReference type="SUPFAM" id="SSF50965">
    <property type="entry name" value="Galactose oxidase, central domain"/>
    <property type="match status" value="1"/>
</dbReference>
<accession>X6P375</accession>
<evidence type="ECO:0000313" key="3">
    <source>
        <dbReference type="Proteomes" id="UP000023152"/>
    </source>
</evidence>
<dbReference type="Proteomes" id="UP000023152">
    <property type="component" value="Unassembled WGS sequence"/>
</dbReference>
<feature type="compositionally biased region" description="Polar residues" evidence="1">
    <location>
        <begin position="1"/>
        <end position="10"/>
    </location>
</feature>
<evidence type="ECO:0000256" key="1">
    <source>
        <dbReference type="SAM" id="MobiDB-lite"/>
    </source>
</evidence>
<gene>
    <name evidence="2" type="ORF">RFI_05099</name>
</gene>
<proteinExistence type="predicted"/>
<dbReference type="EMBL" id="ASPP01004533">
    <property type="protein sequence ID" value="ETO32017.1"/>
    <property type="molecule type" value="Genomic_DNA"/>
</dbReference>
<reference evidence="2 3" key="1">
    <citation type="journal article" date="2013" name="Curr. Biol.">
        <title>The Genome of the Foraminiferan Reticulomyxa filosa.</title>
        <authorList>
            <person name="Glockner G."/>
            <person name="Hulsmann N."/>
            <person name="Schleicher M."/>
            <person name="Noegel A.A."/>
            <person name="Eichinger L."/>
            <person name="Gallinger C."/>
            <person name="Pawlowski J."/>
            <person name="Sierra R."/>
            <person name="Euteneuer U."/>
            <person name="Pillet L."/>
            <person name="Moustafa A."/>
            <person name="Platzer M."/>
            <person name="Groth M."/>
            <person name="Szafranski K."/>
            <person name="Schliwa M."/>
        </authorList>
    </citation>
    <scope>NUCLEOTIDE SEQUENCE [LARGE SCALE GENOMIC DNA]</scope>
</reference>
<protein>
    <submittedName>
        <fullName evidence="2">Uncharacterized protein</fullName>
    </submittedName>
</protein>
<feature type="region of interest" description="Disordered" evidence="1">
    <location>
        <begin position="1"/>
        <end position="20"/>
    </location>
</feature>
<dbReference type="AlphaFoldDB" id="X6P375"/>
<sequence>MAKQTATQNSQKRETGRSQQLNTHFQTLKELPFHFLNLNVSYKHELIICGGAYQRACYSYHTLKNEYAFVCEYPSDVSLWGHCVVKLVDSNSNKDKDNNQITLLSFGGENRHTLVMKYVTINQKIKEIKQIKQLQSMVTFTDNHNNPIIIGRDNYDYRGARALIDGINNNLLFITYKYDNISVFDLNTFQFIKHNQLPTDNNSIWYQCFVSKSENGQVQEMMKTNQKNQQNYQMMLFCFKTGLSIEYNEDTKTFLFQEITVCDDIASLFTYAYVYVNDIILFFGGYSSTVVSNSVQKYSI</sequence>
<dbReference type="InterPro" id="IPR011043">
    <property type="entry name" value="Gal_Oxase/kelch_b-propeller"/>
</dbReference>
<keyword evidence="3" id="KW-1185">Reference proteome</keyword>